<sequence>MSNNNDLTRLGFESQGLTSPWLTRRQLAARLGYSEKTLANWASRGTGPKYTMAIGGRARYHISDVVRWEISALDEAA</sequence>
<dbReference type="Pfam" id="PF12728">
    <property type="entry name" value="HTH_17"/>
    <property type="match status" value="1"/>
</dbReference>
<evidence type="ECO:0000313" key="3">
    <source>
        <dbReference type="Proteomes" id="UP000266677"/>
    </source>
</evidence>
<dbReference type="RefSeq" id="WP_120039131.1">
    <property type="nucleotide sequence ID" value="NZ_QZFU01000015.1"/>
</dbReference>
<reference evidence="2 3" key="1">
    <citation type="submission" date="2018-09" db="EMBL/GenBank/DDBJ databases">
        <title>YIM PH21274 draft genome.</title>
        <authorList>
            <person name="Miao C."/>
        </authorList>
    </citation>
    <scope>NUCLEOTIDE SEQUENCE [LARGE SCALE GENOMIC DNA]</scope>
    <source>
        <strain evidence="2 3">YIM PH 21724</strain>
    </source>
</reference>
<evidence type="ECO:0000313" key="2">
    <source>
        <dbReference type="EMBL" id="RJO77607.1"/>
    </source>
</evidence>
<comment type="caution">
    <text evidence="2">The sequence shown here is derived from an EMBL/GenBank/DDBJ whole genome shotgun (WGS) entry which is preliminary data.</text>
</comment>
<dbReference type="SUPFAM" id="SSF46955">
    <property type="entry name" value="Putative DNA-binding domain"/>
    <property type="match status" value="1"/>
</dbReference>
<dbReference type="EMBL" id="QZFU01000015">
    <property type="protein sequence ID" value="RJO77607.1"/>
    <property type="molecule type" value="Genomic_DNA"/>
</dbReference>
<dbReference type="InterPro" id="IPR041657">
    <property type="entry name" value="HTH_17"/>
</dbReference>
<proteinExistence type="predicted"/>
<protein>
    <submittedName>
        <fullName evidence="2">DNA-binding protein</fullName>
    </submittedName>
</protein>
<gene>
    <name evidence="2" type="ORF">D5S18_07660</name>
</gene>
<dbReference type="Proteomes" id="UP000266677">
    <property type="component" value="Unassembled WGS sequence"/>
</dbReference>
<dbReference type="OrthoDB" id="194758at2"/>
<evidence type="ECO:0000259" key="1">
    <source>
        <dbReference type="Pfam" id="PF12728"/>
    </source>
</evidence>
<dbReference type="GO" id="GO:0003677">
    <property type="term" value="F:DNA binding"/>
    <property type="evidence" value="ECO:0007669"/>
    <property type="project" value="UniProtKB-KW"/>
</dbReference>
<dbReference type="AlphaFoldDB" id="A0A3A4K8F1"/>
<keyword evidence="2" id="KW-0238">DNA-binding</keyword>
<accession>A0A3A4K8F1</accession>
<organism evidence="2 3">
    <name type="scientific">Nocardia panacis</name>
    <dbReference type="NCBI Taxonomy" id="2340916"/>
    <lineage>
        <taxon>Bacteria</taxon>
        <taxon>Bacillati</taxon>
        <taxon>Actinomycetota</taxon>
        <taxon>Actinomycetes</taxon>
        <taxon>Mycobacteriales</taxon>
        <taxon>Nocardiaceae</taxon>
        <taxon>Nocardia</taxon>
    </lineage>
</organism>
<dbReference type="InterPro" id="IPR036388">
    <property type="entry name" value="WH-like_DNA-bd_sf"/>
</dbReference>
<keyword evidence="3" id="KW-1185">Reference proteome</keyword>
<feature type="domain" description="Helix-turn-helix" evidence="1">
    <location>
        <begin position="21"/>
        <end position="68"/>
    </location>
</feature>
<dbReference type="Gene3D" id="1.10.10.10">
    <property type="entry name" value="Winged helix-like DNA-binding domain superfamily/Winged helix DNA-binding domain"/>
    <property type="match status" value="1"/>
</dbReference>
<name>A0A3A4K8F1_9NOCA</name>
<dbReference type="InterPro" id="IPR009061">
    <property type="entry name" value="DNA-bd_dom_put_sf"/>
</dbReference>